<dbReference type="SUPFAM" id="SSF55729">
    <property type="entry name" value="Acyl-CoA N-acyltransferases (Nat)"/>
    <property type="match status" value="1"/>
</dbReference>
<accession>A0A379PLX2</accession>
<protein>
    <recommendedName>
        <fullName evidence="3">N-acetyltransferase domain-containing protein</fullName>
    </recommendedName>
</protein>
<proteinExistence type="predicted"/>
<organism evidence="1 2">
    <name type="scientific">Ectopseudomonas mendocina</name>
    <name type="common">Pseudomonas mendocina</name>
    <dbReference type="NCBI Taxonomy" id="300"/>
    <lineage>
        <taxon>Bacteria</taxon>
        <taxon>Pseudomonadati</taxon>
        <taxon>Pseudomonadota</taxon>
        <taxon>Gammaproteobacteria</taxon>
        <taxon>Pseudomonadales</taxon>
        <taxon>Pseudomonadaceae</taxon>
        <taxon>Ectopseudomonas</taxon>
    </lineage>
</organism>
<dbReference type="Proteomes" id="UP000254260">
    <property type="component" value="Unassembled WGS sequence"/>
</dbReference>
<evidence type="ECO:0008006" key="3">
    <source>
        <dbReference type="Google" id="ProtNLM"/>
    </source>
</evidence>
<evidence type="ECO:0000313" key="1">
    <source>
        <dbReference type="EMBL" id="SUE95767.1"/>
    </source>
</evidence>
<dbReference type="InterPro" id="IPR016181">
    <property type="entry name" value="Acyl_CoA_acyltransferase"/>
</dbReference>
<evidence type="ECO:0000313" key="2">
    <source>
        <dbReference type="Proteomes" id="UP000254260"/>
    </source>
</evidence>
<sequence>MTPYVQESIDRVVENIGSLIDQVQQKKHFFSVSAWQSYRPIDVYARVQYRLCDGQQFRVITIANIEIAEQFQRQGIFKELLVNLEQLAKLRNFDAIVVESLNNHDLRDYLLGIGFKPINQHEPMIAVTLYREVRREQAV</sequence>
<gene>
    <name evidence="1" type="ORF">NCTC10899_05006</name>
</gene>
<name>A0A379PLX2_ECTME</name>
<reference evidence="1 2" key="1">
    <citation type="submission" date="2018-06" db="EMBL/GenBank/DDBJ databases">
        <authorList>
            <consortium name="Pathogen Informatics"/>
            <person name="Doyle S."/>
        </authorList>
    </citation>
    <scope>NUCLEOTIDE SEQUENCE [LARGE SCALE GENOMIC DNA]</scope>
    <source>
        <strain evidence="1 2">NCTC10899</strain>
    </source>
</reference>
<dbReference type="RefSeq" id="WP_115292627.1">
    <property type="nucleotide sequence ID" value="NZ_UGUU01000002.1"/>
</dbReference>
<dbReference type="CDD" id="cd04301">
    <property type="entry name" value="NAT_SF"/>
    <property type="match status" value="1"/>
</dbReference>
<dbReference type="AlphaFoldDB" id="A0A379PLX2"/>
<dbReference type="EMBL" id="UGUU01000002">
    <property type="protein sequence ID" value="SUE95767.1"/>
    <property type="molecule type" value="Genomic_DNA"/>
</dbReference>
<dbReference type="Gene3D" id="3.40.630.30">
    <property type="match status" value="1"/>
</dbReference>